<keyword evidence="1" id="KW-0812">Transmembrane</keyword>
<sequence length="40" mass="4279">MTGDAPTLTNVTVKEKKPRCTIRCVIAVAIMGLFGFILGI</sequence>
<reference evidence="2 3" key="1">
    <citation type="submission" date="2018-01" db="EMBL/GenBank/DDBJ databases">
        <title>Draft Genome Sequence of Komagataeibacter maltaceti LMG 1529, a Vinegar Producing Acetic Acid Bacterium Isolated from Malt Vinegar Brewery Acetifiers.</title>
        <authorList>
            <person name="Zhang Q."/>
            <person name="Hollensteiner J."/>
            <person name="Poehlein A."/>
            <person name="Daniel R."/>
        </authorList>
    </citation>
    <scope>NUCLEOTIDE SEQUENCE [LARGE SCALE GENOMIC DNA]</scope>
    <source>
        <strain evidence="2 3">LMG 1529</strain>
    </source>
</reference>
<evidence type="ECO:0000256" key="1">
    <source>
        <dbReference type="SAM" id="Phobius"/>
    </source>
</evidence>
<dbReference type="Proteomes" id="UP000237344">
    <property type="component" value="Unassembled WGS sequence"/>
</dbReference>
<organism evidence="2 3">
    <name type="scientific">Novacetimonas maltaceti</name>
    <dbReference type="NCBI Taxonomy" id="1203393"/>
    <lineage>
        <taxon>Bacteria</taxon>
        <taxon>Pseudomonadati</taxon>
        <taxon>Pseudomonadota</taxon>
        <taxon>Alphaproteobacteria</taxon>
        <taxon>Acetobacterales</taxon>
        <taxon>Acetobacteraceae</taxon>
        <taxon>Novacetimonas</taxon>
    </lineage>
</organism>
<proteinExistence type="predicted"/>
<gene>
    <name evidence="2" type="ORF">KMAL_28770</name>
</gene>
<keyword evidence="3" id="KW-1185">Reference proteome</keyword>
<evidence type="ECO:0000313" key="2">
    <source>
        <dbReference type="EMBL" id="POF61511.1"/>
    </source>
</evidence>
<feature type="transmembrane region" description="Helical" evidence="1">
    <location>
        <begin position="20"/>
        <end position="39"/>
    </location>
</feature>
<evidence type="ECO:0000313" key="3">
    <source>
        <dbReference type="Proteomes" id="UP000237344"/>
    </source>
</evidence>
<name>A0A2S3VY15_9PROT</name>
<comment type="caution">
    <text evidence="2">The sequence shown here is derived from an EMBL/GenBank/DDBJ whole genome shotgun (WGS) entry which is preliminary data.</text>
</comment>
<dbReference type="AlphaFoldDB" id="A0A2S3VY15"/>
<accession>A0A2S3VY15</accession>
<keyword evidence="1" id="KW-1133">Transmembrane helix</keyword>
<dbReference type="EMBL" id="POTC01000064">
    <property type="protein sequence ID" value="POF61511.1"/>
    <property type="molecule type" value="Genomic_DNA"/>
</dbReference>
<protein>
    <submittedName>
        <fullName evidence="2">Uncharacterized protein</fullName>
    </submittedName>
</protein>
<keyword evidence="1" id="KW-0472">Membrane</keyword>